<dbReference type="Proteomes" id="UP000267268">
    <property type="component" value="Chromosome 2"/>
</dbReference>
<accession>A0A3Q9FSF2</accession>
<feature type="compositionally biased region" description="Basic and acidic residues" evidence="1">
    <location>
        <begin position="49"/>
        <end position="61"/>
    </location>
</feature>
<proteinExistence type="predicted"/>
<evidence type="ECO:0000313" key="4">
    <source>
        <dbReference type="Proteomes" id="UP000267268"/>
    </source>
</evidence>
<keyword evidence="2" id="KW-0732">Signal</keyword>
<dbReference type="KEGG" id="fll:EI427_24420"/>
<name>A0A3Q9FSF2_9BACT</name>
<sequence>MKTLSLTVTIILTALFVNAQGLNIQDMHANNSGKSTLELFKERKEIKKERKAKKQEQKESFIENDNPRIIVKEEE</sequence>
<organism evidence="3 4">
    <name type="scientific">Flammeovirga pectinis</name>
    <dbReference type="NCBI Taxonomy" id="2494373"/>
    <lineage>
        <taxon>Bacteria</taxon>
        <taxon>Pseudomonadati</taxon>
        <taxon>Bacteroidota</taxon>
        <taxon>Cytophagia</taxon>
        <taxon>Cytophagales</taxon>
        <taxon>Flammeovirgaceae</taxon>
        <taxon>Flammeovirga</taxon>
    </lineage>
</organism>
<feature type="signal peptide" evidence="2">
    <location>
        <begin position="1"/>
        <end position="19"/>
    </location>
</feature>
<reference evidence="3 4" key="1">
    <citation type="submission" date="2018-12" db="EMBL/GenBank/DDBJ databases">
        <title>Flammeovirga pectinis sp. nov., isolated from the gut of the Korean scallop, Patinopecten yessoensis.</title>
        <authorList>
            <person name="Bae J.-W."/>
            <person name="Jeong Y.-S."/>
            <person name="Kang W."/>
        </authorList>
    </citation>
    <scope>NUCLEOTIDE SEQUENCE [LARGE SCALE GENOMIC DNA]</scope>
    <source>
        <strain evidence="3 4">L12M1</strain>
    </source>
</reference>
<feature type="chain" id="PRO_5018569648" evidence="2">
    <location>
        <begin position="20"/>
        <end position="75"/>
    </location>
</feature>
<protein>
    <submittedName>
        <fullName evidence="3">Uncharacterized protein</fullName>
    </submittedName>
</protein>
<evidence type="ECO:0000256" key="1">
    <source>
        <dbReference type="SAM" id="MobiDB-lite"/>
    </source>
</evidence>
<keyword evidence="4" id="KW-1185">Reference proteome</keyword>
<evidence type="ECO:0000256" key="2">
    <source>
        <dbReference type="SAM" id="SignalP"/>
    </source>
</evidence>
<evidence type="ECO:0000313" key="3">
    <source>
        <dbReference type="EMBL" id="AZQ65360.1"/>
    </source>
</evidence>
<dbReference type="AlphaFoldDB" id="A0A3Q9FSF2"/>
<dbReference type="EMBL" id="CP034563">
    <property type="protein sequence ID" value="AZQ65360.1"/>
    <property type="molecule type" value="Genomic_DNA"/>
</dbReference>
<feature type="region of interest" description="Disordered" evidence="1">
    <location>
        <begin position="49"/>
        <end position="75"/>
    </location>
</feature>
<gene>
    <name evidence="3" type="ORF">EI427_24420</name>
</gene>
<dbReference type="RefSeq" id="WP_126620002.1">
    <property type="nucleotide sequence ID" value="NZ_CP034563.1"/>
</dbReference>